<evidence type="ECO:0000256" key="1">
    <source>
        <dbReference type="SAM" id="MobiDB-lite"/>
    </source>
</evidence>
<evidence type="ECO:0000313" key="4">
    <source>
        <dbReference type="EMBL" id="TQL95431.1"/>
    </source>
</evidence>
<reference evidence="4 5" key="1">
    <citation type="submission" date="2019-06" db="EMBL/GenBank/DDBJ databases">
        <title>Sequencing the genomes of 1000 actinobacteria strains.</title>
        <authorList>
            <person name="Klenk H.-P."/>
        </authorList>
    </citation>
    <scope>NUCLEOTIDE SEQUENCE [LARGE SCALE GENOMIC DNA]</scope>
    <source>
        <strain evidence="4 5">DSM 102200</strain>
    </source>
</reference>
<protein>
    <submittedName>
        <fullName evidence="4">Excisionase family DNA binding protein</fullName>
    </submittedName>
</protein>
<sequence length="150" mass="16902">MLSQKSGESDPKEEEARPYGPEYRADRRRYADVLGNALLRPKEAAAILGITVTTLARLARDGELPSALTLGGHRRYRPADVRALFDEKDARDPARTAMEEDAVRLYDEGWSIRQVASRFACDYGAMRRILARRTALRDRGGAENGRPDRR</sequence>
<feature type="domain" description="Helix-turn-helix" evidence="3">
    <location>
        <begin position="94"/>
        <end position="143"/>
    </location>
</feature>
<dbReference type="Pfam" id="PF12728">
    <property type="entry name" value="HTH_17"/>
    <property type="match status" value="1"/>
</dbReference>
<evidence type="ECO:0000259" key="2">
    <source>
        <dbReference type="Pfam" id="PF12728"/>
    </source>
</evidence>
<dbReference type="InterPro" id="IPR010093">
    <property type="entry name" value="SinI_DNA-bd"/>
</dbReference>
<organism evidence="4 5">
    <name type="scientific">Actinoallomurus bryophytorum</name>
    <dbReference type="NCBI Taxonomy" id="1490222"/>
    <lineage>
        <taxon>Bacteria</taxon>
        <taxon>Bacillati</taxon>
        <taxon>Actinomycetota</taxon>
        <taxon>Actinomycetes</taxon>
        <taxon>Streptosporangiales</taxon>
        <taxon>Thermomonosporaceae</taxon>
        <taxon>Actinoallomurus</taxon>
    </lineage>
</organism>
<dbReference type="OrthoDB" id="3483102at2"/>
<accession>A0A543CEB4</accession>
<name>A0A543CEB4_9ACTN</name>
<gene>
    <name evidence="4" type="ORF">FB559_0934</name>
</gene>
<evidence type="ECO:0000259" key="3">
    <source>
        <dbReference type="Pfam" id="PF19575"/>
    </source>
</evidence>
<dbReference type="EMBL" id="VFOZ01000001">
    <property type="protein sequence ID" value="TQL95431.1"/>
    <property type="molecule type" value="Genomic_DNA"/>
</dbReference>
<dbReference type="GO" id="GO:0003677">
    <property type="term" value="F:DNA binding"/>
    <property type="evidence" value="ECO:0007669"/>
    <property type="project" value="InterPro"/>
</dbReference>
<keyword evidence="5" id="KW-1185">Reference proteome</keyword>
<dbReference type="Pfam" id="PF19575">
    <property type="entry name" value="HTH_58"/>
    <property type="match status" value="1"/>
</dbReference>
<feature type="region of interest" description="Disordered" evidence="1">
    <location>
        <begin position="1"/>
        <end position="23"/>
    </location>
</feature>
<feature type="domain" description="Helix-turn-helix" evidence="2">
    <location>
        <begin position="38"/>
        <end position="87"/>
    </location>
</feature>
<dbReference type="RefSeq" id="WP_141953608.1">
    <property type="nucleotide sequence ID" value="NZ_VFOZ01000001.1"/>
</dbReference>
<dbReference type="Proteomes" id="UP000316096">
    <property type="component" value="Unassembled WGS sequence"/>
</dbReference>
<dbReference type="InterPro" id="IPR009061">
    <property type="entry name" value="DNA-bd_dom_put_sf"/>
</dbReference>
<proteinExistence type="predicted"/>
<evidence type="ECO:0000313" key="5">
    <source>
        <dbReference type="Proteomes" id="UP000316096"/>
    </source>
</evidence>
<feature type="compositionally biased region" description="Basic and acidic residues" evidence="1">
    <location>
        <begin position="7"/>
        <end position="23"/>
    </location>
</feature>
<comment type="caution">
    <text evidence="4">The sequence shown here is derived from an EMBL/GenBank/DDBJ whole genome shotgun (WGS) entry which is preliminary data.</text>
</comment>
<dbReference type="NCBIfam" id="TIGR01764">
    <property type="entry name" value="excise"/>
    <property type="match status" value="1"/>
</dbReference>
<dbReference type="SUPFAM" id="SSF46955">
    <property type="entry name" value="Putative DNA-binding domain"/>
    <property type="match status" value="1"/>
</dbReference>
<dbReference type="InterPro" id="IPR045745">
    <property type="entry name" value="HTH_58_Actinobacteria-type"/>
</dbReference>
<dbReference type="AlphaFoldDB" id="A0A543CEB4"/>
<dbReference type="InterPro" id="IPR041657">
    <property type="entry name" value="HTH_17"/>
</dbReference>
<dbReference type="Gene3D" id="1.10.1660.10">
    <property type="match status" value="1"/>
</dbReference>